<accession>A0ABN8BDM1</accession>
<feature type="chain" id="PRO_5045980234" description="Ig-like domain-containing protein" evidence="1">
    <location>
        <begin position="21"/>
        <end position="283"/>
    </location>
</feature>
<dbReference type="InterPro" id="IPR013783">
    <property type="entry name" value="Ig-like_fold"/>
</dbReference>
<keyword evidence="1" id="KW-0732">Signal</keyword>
<dbReference type="InterPro" id="IPR036179">
    <property type="entry name" value="Ig-like_dom_sf"/>
</dbReference>
<evidence type="ECO:0000313" key="3">
    <source>
        <dbReference type="EMBL" id="CAH0407009.1"/>
    </source>
</evidence>
<dbReference type="SUPFAM" id="SSF48726">
    <property type="entry name" value="Immunoglobulin"/>
    <property type="match status" value="1"/>
</dbReference>
<gene>
    <name evidence="3" type="ORF">CHILSU_LOCUS10403</name>
</gene>
<protein>
    <recommendedName>
        <fullName evidence="2">Ig-like domain-containing protein</fullName>
    </recommendedName>
</protein>
<reference evidence="3" key="1">
    <citation type="submission" date="2021-12" db="EMBL/GenBank/DDBJ databases">
        <authorList>
            <person name="King R."/>
        </authorList>
    </citation>
    <scope>NUCLEOTIDE SEQUENCE</scope>
</reference>
<proteinExistence type="predicted"/>
<keyword evidence="4" id="KW-1185">Reference proteome</keyword>
<feature type="signal peptide" evidence="1">
    <location>
        <begin position="1"/>
        <end position="20"/>
    </location>
</feature>
<dbReference type="Gene3D" id="2.60.40.10">
    <property type="entry name" value="Immunoglobulins"/>
    <property type="match status" value="2"/>
</dbReference>
<sequence length="283" mass="32345">MRLLLLFGLLSIWNQDAAIASVHITELRVEAHIAEGATALLGCKFNMEDDSLYSLKWYKDGSEFYRYAPKAKRPTMTFYVPGVNIDLTRSSTNFVTLKHFTRESAGVYSCEVYGEGPNFTMDRRQKYVSVDLLPKNGPMIVGLEKEYRHGSKMDVNCTTGPSRPEAQLAWFINGHPAPQNYLQGPMLVIPTSHPYSYQTKLNLRFIVYQSHFLHGVLIIKCQATIPPLYHNVTSYSFYDHKSYERPMVTFRPPVTNEPDCATTTLQSSILYLTIQVILYFLVF</sequence>
<feature type="domain" description="Ig-like" evidence="2">
    <location>
        <begin position="20"/>
        <end position="129"/>
    </location>
</feature>
<organism evidence="3 4">
    <name type="scientific">Chilo suppressalis</name>
    <name type="common">Asiatic rice borer moth</name>
    <dbReference type="NCBI Taxonomy" id="168631"/>
    <lineage>
        <taxon>Eukaryota</taxon>
        <taxon>Metazoa</taxon>
        <taxon>Ecdysozoa</taxon>
        <taxon>Arthropoda</taxon>
        <taxon>Hexapoda</taxon>
        <taxon>Insecta</taxon>
        <taxon>Pterygota</taxon>
        <taxon>Neoptera</taxon>
        <taxon>Endopterygota</taxon>
        <taxon>Lepidoptera</taxon>
        <taxon>Glossata</taxon>
        <taxon>Ditrysia</taxon>
        <taxon>Pyraloidea</taxon>
        <taxon>Crambidae</taxon>
        <taxon>Crambinae</taxon>
        <taxon>Chilo</taxon>
    </lineage>
</organism>
<evidence type="ECO:0000256" key="1">
    <source>
        <dbReference type="SAM" id="SignalP"/>
    </source>
</evidence>
<dbReference type="Proteomes" id="UP001153292">
    <property type="component" value="Chromosome 7"/>
</dbReference>
<dbReference type="PANTHER" id="PTHR21261:SF15">
    <property type="entry name" value="BEATEN PATH IIIA, ISOFORM D-RELATED"/>
    <property type="match status" value="1"/>
</dbReference>
<dbReference type="PROSITE" id="PS50835">
    <property type="entry name" value="IG_LIKE"/>
    <property type="match status" value="1"/>
</dbReference>
<evidence type="ECO:0000313" key="4">
    <source>
        <dbReference type="Proteomes" id="UP001153292"/>
    </source>
</evidence>
<dbReference type="InterPro" id="IPR013106">
    <property type="entry name" value="Ig_V-set"/>
</dbReference>
<evidence type="ECO:0000259" key="2">
    <source>
        <dbReference type="PROSITE" id="PS50835"/>
    </source>
</evidence>
<dbReference type="PANTHER" id="PTHR21261">
    <property type="entry name" value="BEAT PROTEIN"/>
    <property type="match status" value="1"/>
</dbReference>
<dbReference type="Pfam" id="PF07686">
    <property type="entry name" value="V-set"/>
    <property type="match status" value="1"/>
</dbReference>
<name>A0ABN8BDM1_CHISP</name>
<dbReference type="InterPro" id="IPR007110">
    <property type="entry name" value="Ig-like_dom"/>
</dbReference>
<dbReference type="EMBL" id="OU963900">
    <property type="protein sequence ID" value="CAH0407009.1"/>
    <property type="molecule type" value="Genomic_DNA"/>
</dbReference>